<protein>
    <recommendedName>
        <fullName evidence="3">GS catalytic domain-containing protein</fullName>
    </recommendedName>
</protein>
<dbReference type="Pfam" id="PF18318">
    <property type="entry name" value="Gln-synt_C-ter"/>
    <property type="match status" value="1"/>
</dbReference>
<dbReference type="InterPro" id="IPR022147">
    <property type="entry name" value="GSIII_N"/>
</dbReference>
<dbReference type="InterPro" id="IPR014746">
    <property type="entry name" value="Gln_synth/guanido_kin_cat_dom"/>
</dbReference>
<dbReference type="PANTHER" id="PTHR42974">
    <property type="entry name" value="GLUTAMINE SYNTHETASE"/>
    <property type="match status" value="1"/>
</dbReference>
<evidence type="ECO:0000256" key="1">
    <source>
        <dbReference type="PROSITE-ProRule" id="PRU01331"/>
    </source>
</evidence>
<dbReference type="SMART" id="SM01230">
    <property type="entry name" value="Gln-synt_C"/>
    <property type="match status" value="1"/>
</dbReference>
<dbReference type="GO" id="GO:0004356">
    <property type="term" value="F:glutamine synthetase activity"/>
    <property type="evidence" value="ECO:0007669"/>
    <property type="project" value="InterPro"/>
</dbReference>
<dbReference type="Pfam" id="PF00120">
    <property type="entry name" value="Gln-synt_C"/>
    <property type="match status" value="1"/>
</dbReference>
<dbReference type="PANTHER" id="PTHR42974:SF1">
    <property type="entry name" value="TYPE-3 GLUTAMINE SYNTHETASE"/>
    <property type="match status" value="1"/>
</dbReference>
<dbReference type="SUPFAM" id="SSF55931">
    <property type="entry name" value="Glutamine synthetase/guanido kinase"/>
    <property type="match status" value="1"/>
</dbReference>
<feature type="domain" description="GS catalytic" evidence="3">
    <location>
        <begin position="166"/>
        <end position="597"/>
    </location>
</feature>
<dbReference type="InterPro" id="IPR052725">
    <property type="entry name" value="GS_Type-3"/>
</dbReference>
<organism evidence="4">
    <name type="scientific">Micromonas pusilla</name>
    <name type="common">Picoplanktonic green alga</name>
    <name type="synonym">Chromulina pusilla</name>
    <dbReference type="NCBI Taxonomy" id="38833"/>
    <lineage>
        <taxon>Eukaryota</taxon>
        <taxon>Viridiplantae</taxon>
        <taxon>Chlorophyta</taxon>
        <taxon>Mamiellophyceae</taxon>
        <taxon>Mamiellales</taxon>
        <taxon>Mamiellaceae</taxon>
        <taxon>Micromonas</taxon>
    </lineage>
</organism>
<dbReference type="PROSITE" id="PS51987">
    <property type="entry name" value="GS_CATALYTIC"/>
    <property type="match status" value="1"/>
</dbReference>
<accession>A0A7S0IGP0</accession>
<evidence type="ECO:0000256" key="2">
    <source>
        <dbReference type="RuleBase" id="RU000384"/>
    </source>
</evidence>
<dbReference type="InterPro" id="IPR040577">
    <property type="entry name" value="Gln-synt_C"/>
</dbReference>
<dbReference type="Gene3D" id="1.20.120.1560">
    <property type="match status" value="2"/>
</dbReference>
<dbReference type="InterPro" id="IPR027303">
    <property type="entry name" value="Gln_synth_gly_rich_site"/>
</dbReference>
<name>A0A7S0IGP0_MICPS</name>
<dbReference type="AlphaFoldDB" id="A0A7S0IGP0"/>
<dbReference type="InterPro" id="IPR008146">
    <property type="entry name" value="Gln_synth_cat_dom"/>
</dbReference>
<gene>
    <name evidence="4" type="ORF">MCOM1403_LOCUS8450</name>
</gene>
<dbReference type="PROSITE" id="PS00181">
    <property type="entry name" value="GLNA_ATP"/>
    <property type="match status" value="1"/>
</dbReference>
<dbReference type="Pfam" id="PF12437">
    <property type="entry name" value="GSIII_N"/>
    <property type="match status" value="1"/>
</dbReference>
<evidence type="ECO:0000259" key="3">
    <source>
        <dbReference type="PROSITE" id="PS51987"/>
    </source>
</evidence>
<dbReference type="EMBL" id="HBEQ01010498">
    <property type="protein sequence ID" value="CAD8521024.1"/>
    <property type="molecule type" value="Transcribed_RNA"/>
</dbReference>
<reference evidence="4" key="1">
    <citation type="submission" date="2021-01" db="EMBL/GenBank/DDBJ databases">
        <authorList>
            <person name="Corre E."/>
            <person name="Pelletier E."/>
            <person name="Niang G."/>
            <person name="Scheremetjew M."/>
            <person name="Finn R."/>
            <person name="Kale V."/>
            <person name="Holt S."/>
            <person name="Cochrane G."/>
            <person name="Meng A."/>
            <person name="Brown T."/>
            <person name="Cohen L."/>
        </authorList>
    </citation>
    <scope>NUCLEOTIDE SEQUENCE</scope>
    <source>
        <strain evidence="4">CCMP1723</strain>
    </source>
</reference>
<dbReference type="Gene3D" id="3.30.590.10">
    <property type="entry name" value="Glutamine synthetase/guanido kinase, catalytic domain"/>
    <property type="match status" value="1"/>
</dbReference>
<evidence type="ECO:0000313" key="4">
    <source>
        <dbReference type="EMBL" id="CAD8521024.1"/>
    </source>
</evidence>
<comment type="similarity">
    <text evidence="1 2">Belongs to the glutamine synthetase family.</text>
</comment>
<proteinExistence type="inferred from homology"/>
<sequence>MSQTVDAPEISKGYGESVFKGAIADKYLKAVGMSAADLDDYSWINDSAKADKVAKALLKWGLDAGASSFCHWFQPMAATFRHGQTGQVQLSTLEYNSDGTPTFELKGKHILFGETDGSSYPNGGMRATHTAGGYLCIDPSSPPFMRDDCIFIPACFVSYDGKALDEKTPLHRAHQAMSKETARLFKHCGFEVKGAVNNIGLEQELFFIPREAYQRRMDLQFTGRTVLGKMPARGQELCDHYMSPINTEAEVYACMKEIQQQCYKLGIPLKTRHREVAPNQYEFAPLFGSVITQTDQNLMVMQIAEEVARKHDLACLLQEKPFAGVNGSGKHNNWSISTLCGAQLLNPGDLTAKSGNPNLFPIVMAALVAGVDEYGDLMRLAIASPGNDFRLGAMEAPPSVISTYLGTQMTAYLKDFSEGNVYEYKPATSPINLGVDIMPIVHAPAEDRNRTSPFPYGGHRFEFRAVGSSQNVSLVNTVLNALTAKKFAEISDRVEAGEDTIAVAQDMLKKHFKVVYNGNGYDPAWPAKADELGITHIDSGVEAIDKFVAEKNMKMFESLGIFDAAECAARRSILLDLYVGTIEMEVGCMIDMINQHAIPSAKAAGIDTAGMASGVSKLEAALKEMHAASDEYEAAKLARVLRLDTMAEVRKVVDDVEAICPADKWTIATYKELLFVDTGKFK</sequence>